<keyword evidence="1" id="KW-0378">Hydrolase</keyword>
<dbReference type="CDD" id="cd07505">
    <property type="entry name" value="HAD_BPGM-like"/>
    <property type="match status" value="1"/>
</dbReference>
<evidence type="ECO:0000313" key="1">
    <source>
        <dbReference type="EMBL" id="KRL59177.1"/>
    </source>
</evidence>
<dbReference type="InterPro" id="IPR041492">
    <property type="entry name" value="HAD_2"/>
</dbReference>
<dbReference type="Gene3D" id="1.10.150.240">
    <property type="entry name" value="Putative phosphatase, domain 2"/>
    <property type="match status" value="1"/>
</dbReference>
<organism evidence="1 2">
    <name type="scientific">Latilactobacillus fuchuensis DSM 14340 = JCM 11249</name>
    <dbReference type="NCBI Taxonomy" id="1423747"/>
    <lineage>
        <taxon>Bacteria</taxon>
        <taxon>Bacillati</taxon>
        <taxon>Bacillota</taxon>
        <taxon>Bacilli</taxon>
        <taxon>Lactobacillales</taxon>
        <taxon>Lactobacillaceae</taxon>
        <taxon>Latilactobacillus</taxon>
    </lineage>
</organism>
<dbReference type="Proteomes" id="UP000051264">
    <property type="component" value="Unassembled WGS sequence"/>
</dbReference>
<accession>A0A0R1RRW4</accession>
<dbReference type="SFLD" id="SFLDS00003">
    <property type="entry name" value="Haloacid_Dehalogenase"/>
    <property type="match status" value="1"/>
</dbReference>
<dbReference type="SUPFAM" id="SSF56784">
    <property type="entry name" value="HAD-like"/>
    <property type="match status" value="1"/>
</dbReference>
<dbReference type="eggNOG" id="COG0637">
    <property type="taxonomic scope" value="Bacteria"/>
</dbReference>
<dbReference type="InterPro" id="IPR006439">
    <property type="entry name" value="HAD-SF_hydro_IA"/>
</dbReference>
<gene>
    <name evidence="1" type="ORF">FC69_GL001803</name>
</gene>
<sequence>MPKGIIFDMDGLLVDSEIISFKMYRALLAHHGILDFTTNDYAINYSGHNELDNMNNLIQTFNLPITTTTGLHYVHQIETELLEKGVALKPGAQQLLAFLADHQYLIGLATSSMADRAQLILKQNNIQHYFDALTFNAEINHGKPAPDIFNKACTKMALAPNEALIFEDSEAGIQAANAANIPVICIPDMHRPSPIILAKTVAVYPNLTAAIAYFEQ</sequence>
<dbReference type="PANTHER" id="PTHR18901:SF38">
    <property type="entry name" value="PSEUDOURIDINE-5'-PHOSPHATASE"/>
    <property type="match status" value="1"/>
</dbReference>
<evidence type="ECO:0000313" key="2">
    <source>
        <dbReference type="Proteomes" id="UP000051264"/>
    </source>
</evidence>
<dbReference type="InterPro" id="IPR023214">
    <property type="entry name" value="HAD_sf"/>
</dbReference>
<dbReference type="AlphaFoldDB" id="A0A0R1RRW4"/>
<dbReference type="RefSeq" id="WP_025082827.1">
    <property type="nucleotide sequence ID" value="NZ_AZEX01000054.1"/>
</dbReference>
<protein>
    <submittedName>
        <fullName evidence="1">HAD superfamily hydrolase</fullName>
    </submittedName>
</protein>
<name>A0A0R1RRW4_9LACO</name>
<dbReference type="Pfam" id="PF13419">
    <property type="entry name" value="HAD_2"/>
    <property type="match status" value="1"/>
</dbReference>
<dbReference type="InterPro" id="IPR023198">
    <property type="entry name" value="PGP-like_dom2"/>
</dbReference>
<dbReference type="InterPro" id="IPR036412">
    <property type="entry name" value="HAD-like_sf"/>
</dbReference>
<comment type="caution">
    <text evidence="1">The sequence shown here is derived from an EMBL/GenBank/DDBJ whole genome shotgun (WGS) entry which is preliminary data.</text>
</comment>
<reference evidence="1 2" key="1">
    <citation type="journal article" date="2015" name="Genome Announc.">
        <title>Expanding the biotechnology potential of lactobacilli through comparative genomics of 213 strains and associated genera.</title>
        <authorList>
            <person name="Sun Z."/>
            <person name="Harris H.M."/>
            <person name="McCann A."/>
            <person name="Guo C."/>
            <person name="Argimon S."/>
            <person name="Zhang W."/>
            <person name="Yang X."/>
            <person name="Jeffery I.B."/>
            <person name="Cooney J.C."/>
            <person name="Kagawa T.F."/>
            <person name="Liu W."/>
            <person name="Song Y."/>
            <person name="Salvetti E."/>
            <person name="Wrobel A."/>
            <person name="Rasinkangas P."/>
            <person name="Parkhill J."/>
            <person name="Rea M.C."/>
            <person name="O'Sullivan O."/>
            <person name="Ritari J."/>
            <person name="Douillard F.P."/>
            <person name="Paul Ross R."/>
            <person name="Yang R."/>
            <person name="Briner A.E."/>
            <person name="Felis G.E."/>
            <person name="de Vos W.M."/>
            <person name="Barrangou R."/>
            <person name="Klaenhammer T.R."/>
            <person name="Caufield P.W."/>
            <person name="Cui Y."/>
            <person name="Zhang H."/>
            <person name="O'Toole P.W."/>
        </authorList>
    </citation>
    <scope>NUCLEOTIDE SEQUENCE [LARGE SCALE GENOMIC DNA]</scope>
    <source>
        <strain evidence="1 2">DSM 14340</strain>
    </source>
</reference>
<dbReference type="Gene3D" id="3.40.50.1000">
    <property type="entry name" value="HAD superfamily/HAD-like"/>
    <property type="match status" value="1"/>
</dbReference>
<dbReference type="SFLD" id="SFLDG01129">
    <property type="entry name" value="C1.5:_HAD__Beta-PGM__Phosphata"/>
    <property type="match status" value="1"/>
</dbReference>
<dbReference type="PATRIC" id="fig|1423747.3.peg.1832"/>
<dbReference type="OrthoDB" id="9792518at2"/>
<proteinExistence type="predicted"/>
<dbReference type="EMBL" id="AZEX01000054">
    <property type="protein sequence ID" value="KRL59177.1"/>
    <property type="molecule type" value="Genomic_DNA"/>
</dbReference>
<dbReference type="GO" id="GO:0016787">
    <property type="term" value="F:hydrolase activity"/>
    <property type="evidence" value="ECO:0007669"/>
    <property type="project" value="UniProtKB-KW"/>
</dbReference>
<dbReference type="NCBIfam" id="TIGR01509">
    <property type="entry name" value="HAD-SF-IA-v3"/>
    <property type="match status" value="1"/>
</dbReference>
<dbReference type="STRING" id="1423747.FC69_GL001803"/>
<dbReference type="PANTHER" id="PTHR18901">
    <property type="entry name" value="2-DEOXYGLUCOSE-6-PHOSPHATE PHOSPHATASE 2"/>
    <property type="match status" value="1"/>
</dbReference>